<accession>A0A9W9WR28</accession>
<proteinExistence type="predicted"/>
<dbReference type="AlphaFoldDB" id="A0A9W9WR28"/>
<dbReference type="EMBL" id="JAPWDQ010000013">
    <property type="protein sequence ID" value="KAJ5472078.1"/>
    <property type="molecule type" value="Genomic_DNA"/>
</dbReference>
<dbReference type="Proteomes" id="UP001148312">
    <property type="component" value="Unassembled WGS sequence"/>
</dbReference>
<feature type="compositionally biased region" description="Basic and acidic residues" evidence="1">
    <location>
        <begin position="95"/>
        <end position="134"/>
    </location>
</feature>
<dbReference type="RefSeq" id="XP_056786624.1">
    <property type="nucleotide sequence ID" value="XM_056938242.1"/>
</dbReference>
<feature type="region of interest" description="Disordered" evidence="1">
    <location>
        <begin position="1"/>
        <end position="38"/>
    </location>
</feature>
<dbReference type="GeneID" id="81628492"/>
<feature type="region of interest" description="Disordered" evidence="1">
    <location>
        <begin position="60"/>
        <end position="134"/>
    </location>
</feature>
<feature type="compositionally biased region" description="Basic and acidic residues" evidence="1">
    <location>
        <begin position="1"/>
        <end position="33"/>
    </location>
</feature>
<reference evidence="2" key="1">
    <citation type="submission" date="2022-12" db="EMBL/GenBank/DDBJ databases">
        <authorList>
            <person name="Petersen C."/>
        </authorList>
    </citation>
    <scope>NUCLEOTIDE SEQUENCE</scope>
    <source>
        <strain evidence="2">IBT 30728</strain>
    </source>
</reference>
<evidence type="ECO:0000313" key="3">
    <source>
        <dbReference type="Proteomes" id="UP001148312"/>
    </source>
</evidence>
<evidence type="ECO:0000256" key="1">
    <source>
        <dbReference type="SAM" id="MobiDB-lite"/>
    </source>
</evidence>
<protein>
    <recommendedName>
        <fullName evidence="4">mRNA stability protein</fullName>
    </recommendedName>
</protein>
<sequence length="134" mass="15126">MKSAGKESHSLPLSEHEERHFSTYEKRPPEDLLGKQSKKTRTYFDSGDFALSAAHRVTNHGSIQTGRAHPHRDSISNPFAPVPSTSNASMDANEDLYRKKDMSPERRSLLCHETHAEHEDSTNKEEQGGDYPTH</sequence>
<gene>
    <name evidence="2" type="ORF">N7539_008647</name>
</gene>
<keyword evidence="3" id="KW-1185">Reference proteome</keyword>
<organism evidence="2 3">
    <name type="scientific">Penicillium diatomitis</name>
    <dbReference type="NCBI Taxonomy" id="2819901"/>
    <lineage>
        <taxon>Eukaryota</taxon>
        <taxon>Fungi</taxon>
        <taxon>Dikarya</taxon>
        <taxon>Ascomycota</taxon>
        <taxon>Pezizomycotina</taxon>
        <taxon>Eurotiomycetes</taxon>
        <taxon>Eurotiomycetidae</taxon>
        <taxon>Eurotiales</taxon>
        <taxon>Aspergillaceae</taxon>
        <taxon>Penicillium</taxon>
    </lineage>
</organism>
<evidence type="ECO:0000313" key="2">
    <source>
        <dbReference type="EMBL" id="KAJ5472078.1"/>
    </source>
</evidence>
<reference evidence="2" key="2">
    <citation type="journal article" date="2023" name="IMA Fungus">
        <title>Comparative genomic study of the Penicillium genus elucidates a diverse pangenome and 15 lateral gene transfer events.</title>
        <authorList>
            <person name="Petersen C."/>
            <person name="Sorensen T."/>
            <person name="Nielsen M.R."/>
            <person name="Sondergaard T.E."/>
            <person name="Sorensen J.L."/>
            <person name="Fitzpatrick D.A."/>
            <person name="Frisvad J.C."/>
            <person name="Nielsen K.L."/>
        </authorList>
    </citation>
    <scope>NUCLEOTIDE SEQUENCE</scope>
    <source>
        <strain evidence="2">IBT 30728</strain>
    </source>
</reference>
<evidence type="ECO:0008006" key="4">
    <source>
        <dbReference type="Google" id="ProtNLM"/>
    </source>
</evidence>
<name>A0A9W9WR28_9EURO</name>
<comment type="caution">
    <text evidence="2">The sequence shown here is derived from an EMBL/GenBank/DDBJ whole genome shotgun (WGS) entry which is preliminary data.</text>
</comment>